<evidence type="ECO:0000256" key="1">
    <source>
        <dbReference type="PROSITE-ProRule" id="PRU01005"/>
    </source>
</evidence>
<keyword evidence="3" id="KW-1185">Reference proteome</keyword>
<reference evidence="4" key="1">
    <citation type="submission" date="2022-11" db="UniProtKB">
        <authorList>
            <consortium name="WormBaseParasite"/>
        </authorList>
    </citation>
    <scope>IDENTIFICATION</scope>
</reference>
<evidence type="ECO:0000259" key="2">
    <source>
        <dbReference type="PROSITE" id="PS51670"/>
    </source>
</evidence>
<dbReference type="Proteomes" id="UP000887540">
    <property type="component" value="Unplaced"/>
</dbReference>
<dbReference type="Pfam" id="PF01549">
    <property type="entry name" value="ShK"/>
    <property type="match status" value="2"/>
</dbReference>
<evidence type="ECO:0000313" key="3">
    <source>
        <dbReference type="Proteomes" id="UP000887540"/>
    </source>
</evidence>
<sequence>MESGLCCDTEVRELNSTLLTTPETITTSTEEDDYLTKEVCLEGYPIGECVDGKCPSGYECNQGYCCMLTPAINCTDTLRSCKSYLCNKQQYYNFMTKNCGRTCRRCDQIVKSVSERKITSKIKKCRDSRNDCDEWVSQGFCESAVYTLEQKQHICGKSCKLC</sequence>
<organism evidence="3 4">
    <name type="scientific">Acrobeloides nanus</name>
    <dbReference type="NCBI Taxonomy" id="290746"/>
    <lineage>
        <taxon>Eukaryota</taxon>
        <taxon>Metazoa</taxon>
        <taxon>Ecdysozoa</taxon>
        <taxon>Nematoda</taxon>
        <taxon>Chromadorea</taxon>
        <taxon>Rhabditida</taxon>
        <taxon>Tylenchina</taxon>
        <taxon>Cephalobomorpha</taxon>
        <taxon>Cephaloboidea</taxon>
        <taxon>Cephalobidae</taxon>
        <taxon>Acrobeloides</taxon>
    </lineage>
</organism>
<dbReference type="AlphaFoldDB" id="A0A914CFE3"/>
<feature type="domain" description="ShKT" evidence="2">
    <location>
        <begin position="125"/>
        <end position="162"/>
    </location>
</feature>
<dbReference type="InterPro" id="IPR003582">
    <property type="entry name" value="ShKT_dom"/>
</dbReference>
<protein>
    <submittedName>
        <fullName evidence="4">ShKT domain-containing protein</fullName>
    </submittedName>
</protein>
<dbReference type="Gene3D" id="1.10.10.1940">
    <property type="match status" value="2"/>
</dbReference>
<dbReference type="PANTHER" id="PTHR21724">
    <property type="entry name" value="SHKT DOMAIN-CONTAINING PROTEIN"/>
    <property type="match status" value="1"/>
</dbReference>
<feature type="domain" description="ShKT" evidence="2">
    <location>
        <begin position="74"/>
        <end position="106"/>
    </location>
</feature>
<dbReference type="PROSITE" id="PS51670">
    <property type="entry name" value="SHKT"/>
    <property type="match status" value="2"/>
</dbReference>
<dbReference type="SMART" id="SM00254">
    <property type="entry name" value="ShKT"/>
    <property type="match status" value="2"/>
</dbReference>
<proteinExistence type="predicted"/>
<accession>A0A914CFE3</accession>
<comment type="caution">
    <text evidence="1">Lacks conserved residue(s) required for the propagation of feature annotation.</text>
</comment>
<feature type="disulfide bond" evidence="1">
    <location>
        <begin position="81"/>
        <end position="99"/>
    </location>
</feature>
<evidence type="ECO:0000313" key="4">
    <source>
        <dbReference type="WBParaSite" id="ACRNAN_Path_958.g3695.t1"/>
    </source>
</evidence>
<dbReference type="WBParaSite" id="ACRNAN_Path_958.g3695.t1">
    <property type="protein sequence ID" value="ACRNAN_Path_958.g3695.t1"/>
    <property type="gene ID" value="ACRNAN_Path_958.g3695"/>
</dbReference>
<name>A0A914CFE3_9BILA</name>
<keyword evidence="1" id="KW-1015">Disulfide bond</keyword>
<dbReference type="PANTHER" id="PTHR21724:SF94">
    <property type="entry name" value="SHKT DOMAIN-CONTAINING PROTEIN"/>
    <property type="match status" value="1"/>
</dbReference>